<dbReference type="SUPFAM" id="SSF52518">
    <property type="entry name" value="Thiamin diphosphate-binding fold (THDP-binding)"/>
    <property type="match status" value="1"/>
</dbReference>
<dbReference type="InterPro" id="IPR029061">
    <property type="entry name" value="THDP-binding"/>
</dbReference>
<dbReference type="EC" id="1.2.4.4" evidence="4"/>
<dbReference type="EMBL" id="CP020715">
    <property type="protein sequence ID" value="ARJ05223.1"/>
    <property type="molecule type" value="Genomic_DNA"/>
</dbReference>
<dbReference type="GO" id="GO:0003863">
    <property type="term" value="F:branched-chain 2-oxo acid dehydrogenase activity"/>
    <property type="evidence" value="ECO:0007669"/>
    <property type="project" value="UniProtKB-EC"/>
</dbReference>
<sequence length="414" mass="45389">MVDAQSAPRRIPPVVNLLRRIPLAAWTGIHTDHVRPDARWKARVLPNDETVRFLSVDGAYEPSEAAQPFAAYLDDLTTDDLVGFYREMVVVRRMDQEGHNLQRQGQLGLWVPSQGQEAAQIGSAHAARRQDHLFPSYREHAVAYARGVDLIGVVALLRGLTHGGWDATDPTNGNVHNYTLVIGSHALHATGYAMGVALDGMVGTGTEDDTAVLCYFGDGATSQGDVSEAFVFSASSQAPVVFFVQNNQWAISVPVTTQSRVPLVERPRGFGIPSTQIDGNDVLASYAATRMHLDAARAGEGPRMIEALTYRLGAHTSSDDPTKYQAPELLAEWQAKDPVPRLRRYLESLGVDGATFESIDVEAEDHAADIRRRTHELPVPEASALFDHVYSEPHPVMVEQKDWLARYESSYGAA</sequence>
<evidence type="ECO:0000256" key="4">
    <source>
        <dbReference type="RuleBase" id="RU365014"/>
    </source>
</evidence>
<dbReference type="Gene3D" id="3.40.50.970">
    <property type="match status" value="1"/>
</dbReference>
<dbReference type="GO" id="GO:0009083">
    <property type="term" value="P:branched-chain amino acid catabolic process"/>
    <property type="evidence" value="ECO:0007669"/>
    <property type="project" value="TreeGrafter"/>
</dbReference>
<keyword evidence="7" id="KW-1185">Reference proteome</keyword>
<dbReference type="InterPro" id="IPR001017">
    <property type="entry name" value="DH_E1"/>
</dbReference>
<dbReference type="KEGG" id="cphy:B5808_08355"/>
<accession>A0A1X9LJ72</accession>
<keyword evidence="6" id="KW-0670">Pyruvate</keyword>
<dbReference type="PANTHER" id="PTHR43380">
    <property type="entry name" value="2-OXOISOVALERATE DEHYDROGENASE SUBUNIT ALPHA, MITOCHONDRIAL"/>
    <property type="match status" value="1"/>
</dbReference>
<comment type="similarity">
    <text evidence="4">Belongs to the BCKDHA family.</text>
</comment>
<evidence type="ECO:0000259" key="5">
    <source>
        <dbReference type="Pfam" id="PF00676"/>
    </source>
</evidence>
<dbReference type="CDD" id="cd02000">
    <property type="entry name" value="TPP_E1_PDC_ADC_BCADC"/>
    <property type="match status" value="1"/>
</dbReference>
<evidence type="ECO:0000256" key="1">
    <source>
        <dbReference type="ARBA" id="ARBA00001964"/>
    </source>
</evidence>
<dbReference type="STRING" id="1619308.B5808_08355"/>
<evidence type="ECO:0000313" key="6">
    <source>
        <dbReference type="EMBL" id="ARJ05223.1"/>
    </source>
</evidence>
<dbReference type="PANTHER" id="PTHR43380:SF1">
    <property type="entry name" value="2-OXOISOVALERATE DEHYDROGENASE SUBUNIT ALPHA, MITOCHONDRIAL"/>
    <property type="match status" value="1"/>
</dbReference>
<evidence type="ECO:0000313" key="7">
    <source>
        <dbReference type="Proteomes" id="UP000192775"/>
    </source>
</evidence>
<keyword evidence="3 4" id="KW-0786">Thiamine pyrophosphate</keyword>
<reference evidence="6 7" key="1">
    <citation type="submission" date="2017-04" db="EMBL/GenBank/DDBJ databases">
        <authorList>
            <person name="Afonso C.L."/>
            <person name="Miller P.J."/>
            <person name="Scott M.A."/>
            <person name="Spackman E."/>
            <person name="Goraichik I."/>
            <person name="Dimitrov K.M."/>
            <person name="Suarez D.L."/>
            <person name="Swayne D.E."/>
        </authorList>
    </citation>
    <scope>NUCLEOTIDE SEQUENCE [LARGE SCALE GENOMIC DNA]</scope>
    <source>
        <strain evidence="7">XA(T)</strain>
    </source>
</reference>
<name>A0A1X9LJ72_9MICO</name>
<dbReference type="InterPro" id="IPR050771">
    <property type="entry name" value="Alpha-ketoacid_DH_E1_comp"/>
</dbReference>
<evidence type="ECO:0000256" key="2">
    <source>
        <dbReference type="ARBA" id="ARBA00023002"/>
    </source>
</evidence>
<dbReference type="GO" id="GO:0000287">
    <property type="term" value="F:magnesium ion binding"/>
    <property type="evidence" value="ECO:0007669"/>
    <property type="project" value="UniProtKB-ARBA"/>
</dbReference>
<dbReference type="AlphaFoldDB" id="A0A1X9LJ72"/>
<comment type="cofactor">
    <cofactor evidence="1 4">
        <name>thiamine diphosphate</name>
        <dbReference type="ChEBI" id="CHEBI:58937"/>
    </cofactor>
</comment>
<organism evidence="6 7">
    <name type="scientific">Cnuibacter physcomitrellae</name>
    <dbReference type="NCBI Taxonomy" id="1619308"/>
    <lineage>
        <taxon>Bacteria</taxon>
        <taxon>Bacillati</taxon>
        <taxon>Actinomycetota</taxon>
        <taxon>Actinomycetes</taxon>
        <taxon>Micrococcales</taxon>
        <taxon>Microbacteriaceae</taxon>
        <taxon>Cnuibacter</taxon>
    </lineage>
</organism>
<comment type="catalytic activity">
    <reaction evidence="4">
        <text>N(6)-[(R)-lipoyl]-L-lysyl-[protein] + 3-methyl-2-oxobutanoate + H(+) = N(6)-[(R)-S(8)-2-methylpropanoyldihydrolipoyl]-L-lysyl-[protein] + CO2</text>
        <dbReference type="Rhea" id="RHEA:13457"/>
        <dbReference type="Rhea" id="RHEA-COMP:10474"/>
        <dbReference type="Rhea" id="RHEA-COMP:10497"/>
        <dbReference type="ChEBI" id="CHEBI:11851"/>
        <dbReference type="ChEBI" id="CHEBI:15378"/>
        <dbReference type="ChEBI" id="CHEBI:16526"/>
        <dbReference type="ChEBI" id="CHEBI:83099"/>
        <dbReference type="ChEBI" id="CHEBI:83142"/>
        <dbReference type="EC" id="1.2.4.4"/>
    </reaction>
</comment>
<comment type="function">
    <text evidence="4">The branched-chain alpha-keto dehydrogenase complex catalyzes the overall conversion of alpha-keto acids to acyl-CoA and CO(2). It contains multiple copies of three enzymatic components: branched-chain alpha-keto acid decarboxylase (E1), lipoamide acyltransferase (E2) and lipoamide dehydrogenase (E3).</text>
</comment>
<keyword evidence="2 4" id="KW-0560">Oxidoreductase</keyword>
<dbReference type="Pfam" id="PF00676">
    <property type="entry name" value="E1_dh"/>
    <property type="match status" value="1"/>
</dbReference>
<evidence type="ECO:0000256" key="3">
    <source>
        <dbReference type="ARBA" id="ARBA00023052"/>
    </source>
</evidence>
<gene>
    <name evidence="6" type="ORF">B5808_08355</name>
</gene>
<protein>
    <recommendedName>
        <fullName evidence="4">2-oxoisovalerate dehydrogenase subunit alpha</fullName>
        <ecNumber evidence="4">1.2.4.4</ecNumber>
    </recommendedName>
    <alternativeName>
        <fullName evidence="4">Branched-chain alpha-keto acid dehydrogenase E1 component alpha chain</fullName>
    </alternativeName>
</protein>
<dbReference type="Proteomes" id="UP000192775">
    <property type="component" value="Chromosome"/>
</dbReference>
<proteinExistence type="inferred from homology"/>
<feature type="domain" description="Dehydrogenase E1 component" evidence="5">
    <location>
        <begin position="86"/>
        <end position="351"/>
    </location>
</feature>